<evidence type="ECO:0000256" key="5">
    <source>
        <dbReference type="ARBA" id="ARBA00093797"/>
    </source>
</evidence>
<evidence type="ECO:0000313" key="8">
    <source>
        <dbReference type="Proteomes" id="UP000697927"/>
    </source>
</evidence>
<dbReference type="Gene3D" id="1.20.58.380">
    <property type="entry name" value="Flagellar protein flit"/>
    <property type="match status" value="1"/>
</dbReference>
<dbReference type="InterPro" id="IPR008622">
    <property type="entry name" value="FliT"/>
</dbReference>
<keyword evidence="8" id="KW-1185">Reference proteome</keyword>
<evidence type="ECO:0000256" key="2">
    <source>
        <dbReference type="ARBA" id="ARBA00022490"/>
    </source>
</evidence>
<keyword evidence="3" id="KW-1005">Bacterial flagellum biogenesis</keyword>
<reference evidence="7 8" key="1">
    <citation type="journal article" date="2020" name="Microorganisms">
        <title>Polyphasic Characterisation of Cedecea colo sp. nov., a New Enteric Bacterium Isolated from the Koala Hindgut.</title>
        <authorList>
            <person name="Boath J.M."/>
            <person name="Dakhal S."/>
            <person name="Van T.T.H."/>
            <person name="Moore R.J."/>
            <person name="Dekiwadia C."/>
            <person name="Macreadie I.G."/>
        </authorList>
    </citation>
    <scope>NUCLEOTIDE SEQUENCE [LARGE SCALE GENOMIC DNA]</scope>
    <source>
        <strain evidence="7 8">ZA</strain>
    </source>
</reference>
<dbReference type="Pfam" id="PF05400">
    <property type="entry name" value="FliT"/>
    <property type="match status" value="1"/>
</dbReference>
<keyword evidence="7" id="KW-0969">Cilium</keyword>
<feature type="coiled-coil region" evidence="6">
    <location>
        <begin position="69"/>
        <end position="96"/>
    </location>
</feature>
<keyword evidence="2" id="KW-0963">Cytoplasm</keyword>
<keyword evidence="6" id="KW-0175">Coiled coil</keyword>
<gene>
    <name evidence="7" type="ORF">E2L00_14460</name>
</gene>
<proteinExistence type="predicted"/>
<sequence length="112" mass="12922">MTKALINDYESVYQLNLKLLEMARLGEWQRFIELAENYVIRLQQVINNHPEILTSGEQEAIRILIEKLIENEAEIIKKLKNRLGALKTDISSLNRGKKCSLAYSANFTTTLQ</sequence>
<name>A0ABX0VQ23_9ENTR</name>
<organism evidence="7 8">
    <name type="scientific">Cedecea colo</name>
    <dbReference type="NCBI Taxonomy" id="2552946"/>
    <lineage>
        <taxon>Bacteria</taxon>
        <taxon>Pseudomonadati</taxon>
        <taxon>Pseudomonadota</taxon>
        <taxon>Gammaproteobacteria</taxon>
        <taxon>Enterobacterales</taxon>
        <taxon>Enterobacteriaceae</taxon>
        <taxon>Cedecea</taxon>
    </lineage>
</organism>
<comment type="subcellular location">
    <subcellularLocation>
        <location evidence="1">Cytoplasm</location>
        <location evidence="1">Cytosol</location>
    </subcellularLocation>
</comment>
<evidence type="ECO:0000256" key="6">
    <source>
        <dbReference type="SAM" id="Coils"/>
    </source>
</evidence>
<comment type="caution">
    <text evidence="7">The sequence shown here is derived from an EMBL/GenBank/DDBJ whole genome shotgun (WGS) entry which is preliminary data.</text>
</comment>
<dbReference type="EMBL" id="SOYS01000006">
    <property type="protein sequence ID" value="NIY48675.1"/>
    <property type="molecule type" value="Genomic_DNA"/>
</dbReference>
<evidence type="ECO:0000256" key="1">
    <source>
        <dbReference type="ARBA" id="ARBA00004514"/>
    </source>
</evidence>
<keyword evidence="7" id="KW-0282">Flagellum</keyword>
<keyword evidence="7" id="KW-0966">Cell projection</keyword>
<protein>
    <recommendedName>
        <fullName evidence="5">Flagellar protein FliT</fullName>
    </recommendedName>
</protein>
<keyword evidence="4" id="KW-0143">Chaperone</keyword>
<dbReference type="RefSeq" id="WP_167612733.1">
    <property type="nucleotide sequence ID" value="NZ_SOYS01000006.1"/>
</dbReference>
<evidence type="ECO:0000313" key="7">
    <source>
        <dbReference type="EMBL" id="NIY48675.1"/>
    </source>
</evidence>
<evidence type="ECO:0000256" key="3">
    <source>
        <dbReference type="ARBA" id="ARBA00022795"/>
    </source>
</evidence>
<dbReference type="Proteomes" id="UP000697927">
    <property type="component" value="Unassembled WGS sequence"/>
</dbReference>
<accession>A0ABX0VQ23</accession>
<evidence type="ECO:0000256" key="4">
    <source>
        <dbReference type="ARBA" id="ARBA00023186"/>
    </source>
</evidence>